<gene>
    <name evidence="5" type="ORF">D6K54_28225</name>
    <name evidence="6" type="ORF">D6S17_28975</name>
</gene>
<dbReference type="PANTHER" id="PTHR35004:SF8">
    <property type="entry name" value="TRANSPOSASE RV3428C-RELATED"/>
    <property type="match status" value="1"/>
</dbReference>
<dbReference type="PROSITE" id="PS50532">
    <property type="entry name" value="HTH_IS408"/>
    <property type="match status" value="1"/>
</dbReference>
<dbReference type="EMBL" id="AAHPHN010000129">
    <property type="protein sequence ID" value="EBY8645481.1"/>
    <property type="molecule type" value="Genomic_DNA"/>
</dbReference>
<dbReference type="InterPro" id="IPR054353">
    <property type="entry name" value="IstA-like_C"/>
</dbReference>
<accession>A0A3Z6QU55</accession>
<dbReference type="InterPro" id="IPR012337">
    <property type="entry name" value="RNaseH-like_sf"/>
</dbReference>
<organism evidence="5">
    <name type="scientific">Salmonella enterica subsp. enterica serovar Java</name>
    <dbReference type="NCBI Taxonomy" id="224729"/>
    <lineage>
        <taxon>Bacteria</taxon>
        <taxon>Pseudomonadati</taxon>
        <taxon>Pseudomonadota</taxon>
        <taxon>Gammaproteobacteria</taxon>
        <taxon>Enterobacterales</taxon>
        <taxon>Enterobacteriaceae</taxon>
        <taxon>Salmonella</taxon>
    </lineage>
</organism>
<evidence type="ECO:0000313" key="6">
    <source>
        <dbReference type="EMBL" id="EBY8645481.1"/>
    </source>
</evidence>
<dbReference type="InterPro" id="IPR036397">
    <property type="entry name" value="RNaseH_sf"/>
</dbReference>
<dbReference type="GO" id="GO:0003676">
    <property type="term" value="F:nucleic acid binding"/>
    <property type="evidence" value="ECO:0007669"/>
    <property type="project" value="InterPro"/>
</dbReference>
<evidence type="ECO:0000256" key="1">
    <source>
        <dbReference type="ARBA" id="ARBA00009277"/>
    </source>
</evidence>
<dbReference type="InterPro" id="IPR017895">
    <property type="entry name" value="HTH_IS408/IS1162_type"/>
</dbReference>
<dbReference type="PANTHER" id="PTHR35004">
    <property type="entry name" value="TRANSPOSASE RV3428C-RELATED"/>
    <property type="match status" value="1"/>
</dbReference>
<feature type="domain" description="Integrase catalytic" evidence="4">
    <location>
        <begin position="125"/>
        <end position="309"/>
    </location>
</feature>
<dbReference type="AlphaFoldDB" id="A0A3Z6QU55"/>
<sequence length="506" mass="58338">MKTCQKILQLKFNHHRTNRDIALAVGLSPSTIHDVLLRFSASGNSWPLPEGICIDELEKILFPARKQAGALFIQPDWLHVDTEMRRPGVTRQLLWIEYKESAGKQAMSYSQFCRVLKDWRKKQRRSMRQVHKAGEKLFIDFCGPTVPLVDPDTGEIRRAAIFVAVMGASNYTYVEACEGQDMMSWLNANSRCLTFLGGVPELLIPDNLRSAVKKADRYEPEINASYQALAEHFGTVILPARPRKPKDKPKAENGVLIVERWLLARIRNETFYTFRSLNQRLHELLNDLNNRPMKGYGGQTRAERFAMLDAPALSPLPLTPYEYTEYRAVKVAPDYHVEYCHHWYSVPHELVGERLELKAGQTLVQIWHKGKCVAQHPRSHKPYSHTTHPAHMPASHREHKGWTPERLLNNALRTGPYTHKVVSVMLKSKPHPEQTYRAVLGLLSLQRKYGAERLEMACRKACQLEKPERRLIENLLRYKREAPDNDDNQITLPLEHENLRGPGYYH</sequence>
<comment type="caution">
    <text evidence="5">The sequence shown here is derived from an EMBL/GenBank/DDBJ whole genome shotgun (WGS) entry which is preliminary data.</text>
</comment>
<name>A0A3Z6QU55_SALEB</name>
<evidence type="ECO:0000259" key="3">
    <source>
        <dbReference type="PROSITE" id="PS50532"/>
    </source>
</evidence>
<evidence type="ECO:0000313" key="5">
    <source>
        <dbReference type="EMBL" id="EAC0790534.1"/>
    </source>
</evidence>
<reference evidence="5" key="1">
    <citation type="submission" date="2018-09" db="EMBL/GenBank/DDBJ databases">
        <authorList>
            <person name="Ashton P.M."/>
            <person name="Dallman T."/>
            <person name="Nair S."/>
            <person name="De Pinna E."/>
            <person name="Peters T."/>
            <person name="Grant K."/>
        </authorList>
    </citation>
    <scope>NUCLEOTIDE SEQUENCE [LARGE SCALE GENOMIC DNA]</scope>
    <source>
        <strain evidence="6">140692</strain>
        <strain evidence="5">412099</strain>
    </source>
</reference>
<dbReference type="Pfam" id="PF22483">
    <property type="entry name" value="Mu-transpos_C_2"/>
    <property type="match status" value="1"/>
</dbReference>
<feature type="region of interest" description="Disordered" evidence="2">
    <location>
        <begin position="483"/>
        <end position="506"/>
    </location>
</feature>
<comment type="similarity">
    <text evidence="1">Belongs to the transposase IS21/IS408/IS1162 family.</text>
</comment>
<dbReference type="EMBL" id="AAAGSE010000106">
    <property type="protein sequence ID" value="EAC0790534.1"/>
    <property type="molecule type" value="Genomic_DNA"/>
</dbReference>
<proteinExistence type="inferred from homology"/>
<feature type="region of interest" description="Disordered" evidence="2">
    <location>
        <begin position="377"/>
        <end position="400"/>
    </location>
</feature>
<evidence type="ECO:0000259" key="4">
    <source>
        <dbReference type="PROSITE" id="PS50994"/>
    </source>
</evidence>
<dbReference type="PROSITE" id="PS50994">
    <property type="entry name" value="INTEGRASE"/>
    <property type="match status" value="1"/>
</dbReference>
<evidence type="ECO:0000256" key="2">
    <source>
        <dbReference type="SAM" id="MobiDB-lite"/>
    </source>
</evidence>
<feature type="domain" description="HTH IS408-type" evidence="3">
    <location>
        <begin position="4"/>
        <end position="84"/>
    </location>
</feature>
<dbReference type="Gene3D" id="3.30.420.10">
    <property type="entry name" value="Ribonuclease H-like superfamily/Ribonuclease H"/>
    <property type="match status" value="1"/>
</dbReference>
<dbReference type="NCBIfam" id="NF033546">
    <property type="entry name" value="transpos_IS21"/>
    <property type="match status" value="1"/>
</dbReference>
<dbReference type="GO" id="GO:0015074">
    <property type="term" value="P:DNA integration"/>
    <property type="evidence" value="ECO:0007669"/>
    <property type="project" value="InterPro"/>
</dbReference>
<dbReference type="SUPFAM" id="SSF53098">
    <property type="entry name" value="Ribonuclease H-like"/>
    <property type="match status" value="1"/>
</dbReference>
<protein>
    <submittedName>
        <fullName evidence="5">IS21 family transposase</fullName>
    </submittedName>
</protein>
<dbReference type="Proteomes" id="UP000839631">
    <property type="component" value="Unassembled WGS sequence"/>
</dbReference>
<dbReference type="InterPro" id="IPR001584">
    <property type="entry name" value="Integrase_cat-core"/>
</dbReference>